<reference evidence="27 28" key="4">
    <citation type="journal article" date="2018" name="Proc. Natl. Acad. Sci. U.S.A.">
        <title>Nonmutational mechanism of inheritance in the Archaeon Sulfolobus solfataricus.</title>
        <authorList>
            <person name="Payne S."/>
            <person name="McCarthy S."/>
            <person name="Johnson T."/>
            <person name="North E."/>
            <person name="Blum P."/>
        </authorList>
    </citation>
    <scope>NUCLEOTIDE SEQUENCE [LARGE SCALE GENOMIC DNA]</scope>
    <source>
        <strain evidence="15 27">SARC-H</strain>
        <strain evidence="16 31">SARC-I</strain>
        <strain evidence="18 32">SARC-N</strain>
        <strain evidence="19 33">SARC-O</strain>
        <strain evidence="20 28">SUL120</strain>
        <strain evidence="14 29">SULG</strain>
        <strain evidence="17 30">SULM</strain>
    </source>
</reference>
<dbReference type="HAMAP" id="MF_02082">
    <property type="entry name" value="LysZ"/>
    <property type="match status" value="1"/>
</dbReference>
<keyword evidence="3 9" id="KW-0028">Amino-acid biosynthesis</keyword>
<evidence type="ECO:0000259" key="10">
    <source>
        <dbReference type="Pfam" id="PF00696"/>
    </source>
</evidence>
<evidence type="ECO:0000313" key="11">
    <source>
        <dbReference type="EMBL" id="AKA73484.1"/>
    </source>
</evidence>
<keyword evidence="7 9" id="KW-0067">ATP-binding</keyword>
<dbReference type="PANTHER" id="PTHR23342:SF0">
    <property type="entry name" value="N-ACETYLGLUTAMATE SYNTHASE, MITOCHONDRIAL"/>
    <property type="match status" value="1"/>
</dbReference>
<dbReference type="Proteomes" id="UP000273443">
    <property type="component" value="Chromosome"/>
</dbReference>
<comment type="pathway">
    <text evidence="9">Amino-acid biosynthesis; L-arginine biosynthesis.</text>
</comment>
<dbReference type="AlphaFoldDB" id="A0A0E3MBS5"/>
<organism evidence="11 24">
    <name type="scientific">Saccharolobus solfataricus</name>
    <name type="common">Sulfolobus solfataricus</name>
    <dbReference type="NCBI Taxonomy" id="2287"/>
    <lineage>
        <taxon>Archaea</taxon>
        <taxon>Thermoproteota</taxon>
        <taxon>Thermoprotei</taxon>
        <taxon>Sulfolobales</taxon>
        <taxon>Sulfolobaceae</taxon>
        <taxon>Saccharolobus</taxon>
    </lineage>
</organism>
<dbReference type="GeneID" id="1453329"/>
<evidence type="ECO:0000313" key="12">
    <source>
        <dbReference type="EMBL" id="AKA76182.1"/>
    </source>
</evidence>
<evidence type="ECO:0000256" key="9">
    <source>
        <dbReference type="HAMAP-Rule" id="MF_02082"/>
    </source>
</evidence>
<evidence type="ECO:0000313" key="19">
    <source>
        <dbReference type="EMBL" id="AZF81029.1"/>
    </source>
</evidence>
<comment type="function">
    <text evidence="9">Involved in both the arginine and lysine biosynthetic pathways. Phosphorylates the LysW-bound precursors glutamate (for arginine biosynthesis), respectively alpha-aminoadipate (for lysine biosynthesis).</text>
</comment>
<dbReference type="EMBL" id="CP033237">
    <property type="protein sequence ID" value="AZF73191.1"/>
    <property type="molecule type" value="Genomic_DNA"/>
</dbReference>
<dbReference type="GO" id="GO:0019878">
    <property type="term" value="P:lysine biosynthetic process via aminoadipic acid"/>
    <property type="evidence" value="ECO:0007669"/>
    <property type="project" value="UniProtKB-UniRule"/>
</dbReference>
<evidence type="ECO:0000313" key="29">
    <source>
        <dbReference type="Proteomes" id="UP000273194"/>
    </source>
</evidence>
<dbReference type="EMBL" id="CP011056">
    <property type="protein sequence ID" value="AKA76182.1"/>
    <property type="molecule type" value="Genomic_DNA"/>
</dbReference>
<dbReference type="SUPFAM" id="SSF53633">
    <property type="entry name" value="Carbamate kinase-like"/>
    <property type="match status" value="1"/>
</dbReference>
<dbReference type="EMBL" id="CP033239">
    <property type="protein sequence ID" value="AZF78423.1"/>
    <property type="molecule type" value="Genomic_DNA"/>
</dbReference>
<dbReference type="KEGG" id="ssol:SULB_1171"/>
<evidence type="ECO:0000313" key="24">
    <source>
        <dbReference type="Proteomes" id="UP000033085"/>
    </source>
</evidence>
<reference evidence="26" key="2">
    <citation type="submission" date="2016-04" db="EMBL/GenBank/DDBJ databases">
        <authorList>
            <person name="Shah S.A."/>
            <person name="Garrett R.A."/>
        </authorList>
    </citation>
    <scope>NUCLEOTIDE SEQUENCE [LARGE SCALE GENOMIC DNA]</scope>
    <source>
        <strain evidence="26">ATCC 35091 / DSM 1616 / JCM 8930 / NBRC 15331 / P1</strain>
    </source>
</reference>
<comment type="catalytic activity">
    <reaction evidence="9">
        <text>[amino-group carrier protein]-C-terminal-gamma-(L-glutamyl)-L-glutamate + ATP = [amino-group carrier protein]-C-terminal-gamma-(5-phospho-L-glutamyl)-L-glutamate + ADP</text>
        <dbReference type="Rhea" id="RHEA:52632"/>
        <dbReference type="Rhea" id="RHEA-COMP:13311"/>
        <dbReference type="Rhea" id="RHEA-COMP:13313"/>
        <dbReference type="ChEBI" id="CHEBI:30616"/>
        <dbReference type="ChEBI" id="CHEBI:136714"/>
        <dbReference type="ChEBI" id="CHEBI:136717"/>
        <dbReference type="ChEBI" id="CHEBI:456216"/>
        <dbReference type="EC" id="2.7.2.19"/>
    </reaction>
</comment>
<feature type="site" description="Transition state stabilizer" evidence="9">
    <location>
        <position position="224"/>
    </location>
</feature>
<dbReference type="UniPathway" id="UPA00068"/>
<dbReference type="UniPathway" id="UPA00033">
    <property type="reaction ID" value="UER00036"/>
</dbReference>
<dbReference type="Proteomes" id="UP000033057">
    <property type="component" value="Chromosome"/>
</dbReference>
<keyword evidence="8 9" id="KW-0457">Lysine biosynthesis</keyword>
<sequence length="264" mass="28552">MIVVKIGGRVVKNSLDKIILDILNINDKVILVHGGGDIVTDYTKRLGIEPVFVTSPEGIRSRYTTKEELEVYIMAMSLINKSITSKLCSLGKNAIGITGVDGGLLLAERKKRIVVIDERGKKRIIEGGYTGKVKEVRSEIINHLVKLFDIIVVSPIALDVEERTPLNIDGDQAAFAISKALRANVLILLSDVEGVLVEGKVINRLTPSEAKELSKKIGPGMNRKLLMAAESVENGVNKVIIGSGVKDRPIINALELNGTVIANG</sequence>
<dbReference type="NCBIfam" id="TIGR00761">
    <property type="entry name" value="argB"/>
    <property type="match status" value="1"/>
</dbReference>
<evidence type="ECO:0000313" key="20">
    <source>
        <dbReference type="EMBL" id="AZF83667.1"/>
    </source>
</evidence>
<evidence type="ECO:0000313" key="34">
    <source>
        <dbReference type="Proteomes" id="UP000594632"/>
    </source>
</evidence>
<proteinExistence type="inferred from homology"/>
<evidence type="ECO:0000313" key="27">
    <source>
        <dbReference type="Proteomes" id="UP000267993"/>
    </source>
</evidence>
<evidence type="ECO:0000313" key="13">
    <source>
        <dbReference type="EMBL" id="AKA78874.1"/>
    </source>
</evidence>
<dbReference type="Proteomes" id="UP000594632">
    <property type="component" value="Chromosome"/>
</dbReference>
<dbReference type="Proteomes" id="UP000273194">
    <property type="component" value="Chromosome"/>
</dbReference>
<dbReference type="InterPro" id="IPR036393">
    <property type="entry name" value="AceGlu_kinase-like_sf"/>
</dbReference>
<comment type="similarity">
    <text evidence="9">Belongs to the acetylglutamate kinase family. LysZ subfamily.</text>
</comment>
<protein>
    <recommendedName>
        <fullName evidence="9">[LysW]-aminoadipate/[LysW]-glutamate kinase</fullName>
        <ecNumber evidence="9">2.7.2.17</ecNumber>
        <ecNumber evidence="9">2.7.2.19</ecNumber>
    </recommendedName>
</protein>
<dbReference type="GO" id="GO:0005737">
    <property type="term" value="C:cytoplasm"/>
    <property type="evidence" value="ECO:0007669"/>
    <property type="project" value="UniProtKB-SubCell"/>
</dbReference>
<feature type="site" description="Transition state stabilizer" evidence="9">
    <location>
        <position position="5"/>
    </location>
</feature>
<dbReference type="EMBL" id="CP033240">
    <property type="protein sequence ID" value="AZF81029.1"/>
    <property type="molecule type" value="Genomic_DNA"/>
</dbReference>
<dbReference type="InterPro" id="IPR004662">
    <property type="entry name" value="AcgluKinase_fam"/>
</dbReference>
<dbReference type="GO" id="GO:0042450">
    <property type="term" value="P:L-arginine biosynthetic process via ornithine"/>
    <property type="evidence" value="ECO:0007669"/>
    <property type="project" value="UniProtKB-UniRule"/>
</dbReference>
<evidence type="ECO:0000256" key="1">
    <source>
        <dbReference type="ARBA" id="ARBA00022490"/>
    </source>
</evidence>
<dbReference type="Proteomes" id="UP000033106">
    <property type="component" value="Chromosome"/>
</dbReference>
<dbReference type="OMA" id="EGLYEDW"/>
<dbReference type="EMBL" id="CP050869">
    <property type="protein sequence ID" value="QPG50471.1"/>
    <property type="molecule type" value="Genomic_DNA"/>
</dbReference>
<dbReference type="GO" id="GO:0003991">
    <property type="term" value="F:acetylglutamate kinase activity"/>
    <property type="evidence" value="ECO:0007669"/>
    <property type="project" value="TreeGrafter"/>
</dbReference>
<evidence type="ECO:0000256" key="4">
    <source>
        <dbReference type="ARBA" id="ARBA00022679"/>
    </source>
</evidence>
<comment type="catalytic activity">
    <reaction evidence="9">
        <text>[amino-group carrier protein]-C-terminal-N-(1,4-dicarboxybutan-1-yl)-L-glutamine + ATP = [amino-group carrier protein]-C-terminal-N-(1-carboxy-5-phosphooxy-5-oxopentan-1-yl)-L-glutamine + ADP</text>
        <dbReference type="Rhea" id="RHEA:41944"/>
        <dbReference type="Rhea" id="RHEA-COMP:9694"/>
        <dbReference type="Rhea" id="RHEA-COMP:9712"/>
        <dbReference type="ChEBI" id="CHEBI:30616"/>
        <dbReference type="ChEBI" id="CHEBI:78499"/>
        <dbReference type="ChEBI" id="CHEBI:78503"/>
        <dbReference type="ChEBI" id="CHEBI:456216"/>
        <dbReference type="EC" id="2.7.2.17"/>
    </reaction>
</comment>
<evidence type="ECO:0000313" key="23">
    <source>
        <dbReference type="Proteomes" id="UP000033057"/>
    </source>
</evidence>
<dbReference type="KEGG" id="ssof:SULC_1169"/>
<evidence type="ECO:0000313" key="28">
    <source>
        <dbReference type="Proteomes" id="UP000269431"/>
    </source>
</evidence>
<evidence type="ECO:0000313" key="14">
    <source>
        <dbReference type="EMBL" id="AZF67951.1"/>
    </source>
</evidence>
<dbReference type="PANTHER" id="PTHR23342">
    <property type="entry name" value="N-ACETYLGLUTAMATE SYNTHASE"/>
    <property type="match status" value="1"/>
</dbReference>
<dbReference type="KEGG" id="ssoa:SULA_1170"/>
<reference evidence="22" key="3">
    <citation type="submission" date="2016-04" db="EMBL/GenBank/DDBJ databases">
        <authorList>
            <person name="Evans L.H."/>
            <person name="Alamgir A."/>
            <person name="Owens N."/>
            <person name="Weber N.D."/>
            <person name="Virtaneva K."/>
            <person name="Barbian K."/>
            <person name="Babar A."/>
            <person name="Rosenke K."/>
        </authorList>
    </citation>
    <scope>NUCLEOTIDE SEQUENCE</scope>
    <source>
        <strain evidence="22">P1</strain>
    </source>
</reference>
<evidence type="ECO:0000313" key="15">
    <source>
        <dbReference type="EMBL" id="AZF70571.1"/>
    </source>
</evidence>
<dbReference type="GO" id="GO:0005524">
    <property type="term" value="F:ATP binding"/>
    <property type="evidence" value="ECO:0007669"/>
    <property type="project" value="UniProtKB-KW"/>
</dbReference>
<comment type="pathway">
    <text evidence="9">Amino-acid biosynthesis; L-lysine biosynthesis via AAA pathway; L-lysine from L-alpha-aminoadipate (Thermus route): step 2/5.</text>
</comment>
<dbReference type="Pfam" id="PF00696">
    <property type="entry name" value="AA_kinase"/>
    <property type="match status" value="1"/>
</dbReference>
<dbReference type="EMBL" id="CP033241">
    <property type="protein sequence ID" value="AZF83667.1"/>
    <property type="molecule type" value="Genomic_DNA"/>
</dbReference>
<dbReference type="Proteomes" id="UP000269431">
    <property type="component" value="Chromosome"/>
</dbReference>
<evidence type="ECO:0000313" key="22">
    <source>
        <dbReference type="EMBL" id="SAI83696.1"/>
    </source>
</evidence>
<dbReference type="EC" id="2.7.2.19" evidence="9"/>
<reference evidence="21 34" key="6">
    <citation type="journal article" date="2020" name="Nat. Commun.">
        <title>The structures of two archaeal type IV pili illuminate evolutionary relationships.</title>
        <authorList>
            <person name="Wang F."/>
            <person name="Baquero D.P."/>
            <person name="Su Z."/>
            <person name="Beltran L.C."/>
            <person name="Prangishvili D."/>
            <person name="Krupovic M."/>
            <person name="Egelman E.H."/>
        </authorList>
    </citation>
    <scope>NUCLEOTIDE SEQUENCE [LARGE SCALE GENOMIC DNA]</scope>
    <source>
        <strain evidence="21 34">POZ149</strain>
    </source>
</reference>
<dbReference type="InterPro" id="IPR001048">
    <property type="entry name" value="Asp/Glu/Uridylate_kinase"/>
</dbReference>
<feature type="binding site" evidence="9">
    <location>
        <begin position="35"/>
        <end position="36"/>
    </location>
    <ligand>
        <name>substrate</name>
    </ligand>
</feature>
<dbReference type="GeneID" id="44129118"/>
<dbReference type="Proteomes" id="UP000267993">
    <property type="component" value="Chromosome"/>
</dbReference>
<evidence type="ECO:0000256" key="3">
    <source>
        <dbReference type="ARBA" id="ARBA00022605"/>
    </source>
</evidence>
<dbReference type="SMR" id="A0A0E3MBS5"/>
<dbReference type="RefSeq" id="WP_009990381.1">
    <property type="nucleotide sequence ID" value="NZ_CP011055.2"/>
</dbReference>
<evidence type="ECO:0000256" key="5">
    <source>
        <dbReference type="ARBA" id="ARBA00022741"/>
    </source>
</evidence>
<dbReference type="Proteomes" id="UP000033085">
    <property type="component" value="Chromosome"/>
</dbReference>
<keyword evidence="2 9" id="KW-0055">Arginine biosynthesis</keyword>
<accession>A0A0E3MBS5</accession>
<evidence type="ECO:0000256" key="6">
    <source>
        <dbReference type="ARBA" id="ARBA00022777"/>
    </source>
</evidence>
<feature type="binding site" evidence="9">
    <location>
        <position position="167"/>
    </location>
    <ligand>
        <name>substrate</name>
    </ligand>
</feature>
<dbReference type="PATRIC" id="fig|2287.6.peg.1230"/>
<keyword evidence="6 9" id="KW-0418">Kinase</keyword>
<name>A0A0E3MBS5_SACSO</name>
<gene>
    <name evidence="9" type="primary">lysZ</name>
    <name evidence="21" type="ORF">HFC64_12245</name>
    <name evidence="22" type="ORF">SSOP1_0142</name>
    <name evidence="13" type="ORF">SULA_1170</name>
    <name evidence="11" type="ORF">SULB_1171</name>
    <name evidence="12" type="ORF">SULC_1169</name>
    <name evidence="14" type="ORF">SULG_05775</name>
    <name evidence="15" type="ORF">SULH_05775</name>
    <name evidence="16" type="ORF">SULI_05775</name>
    <name evidence="17" type="ORF">SULM_05775</name>
    <name evidence="18" type="ORF">SULN_05775</name>
    <name evidence="19" type="ORF">SULO_05785</name>
    <name evidence="20" type="ORF">SULZ_06010</name>
</gene>
<evidence type="ECO:0000256" key="2">
    <source>
        <dbReference type="ARBA" id="ARBA00022571"/>
    </source>
</evidence>
<dbReference type="EMBL" id="CP033236">
    <property type="protein sequence ID" value="AZF70571.1"/>
    <property type="molecule type" value="Genomic_DNA"/>
</dbReference>
<evidence type="ECO:0000313" key="30">
    <source>
        <dbReference type="Proteomes" id="UP000273443"/>
    </source>
</evidence>
<evidence type="ECO:0000313" key="16">
    <source>
        <dbReference type="EMBL" id="AZF73191.1"/>
    </source>
</evidence>
<keyword evidence="1 9" id="KW-0963">Cytoplasm</keyword>
<reference evidence="11" key="5">
    <citation type="submission" date="2018-10" db="EMBL/GenBank/DDBJ databases">
        <authorList>
            <person name="McCarthy S."/>
            <person name="Gradnigo J."/>
            <person name="Johnson T."/>
            <person name="Payne S."/>
            <person name="Lipzen A."/>
            <person name="Schackwitz W."/>
            <person name="Martin J."/>
            <person name="Moriyama E."/>
            <person name="Blum P."/>
        </authorList>
    </citation>
    <scope>NUCLEOTIDE SEQUENCE</scope>
    <source>
        <strain evidence="11">SARC-B</strain>
        <strain evidence="12">SARC-C</strain>
        <strain evidence="13">SULA</strain>
    </source>
</reference>
<evidence type="ECO:0000313" key="26">
    <source>
        <dbReference type="Proteomes" id="UP000076770"/>
    </source>
</evidence>
<dbReference type="InterPro" id="IPR037529">
    <property type="entry name" value="LysZ"/>
</dbReference>
<evidence type="ECO:0000256" key="7">
    <source>
        <dbReference type="ARBA" id="ARBA00022840"/>
    </source>
</evidence>
<keyword evidence="5 9" id="KW-0547">Nucleotide-binding</keyword>
<dbReference type="EMBL" id="CP011055">
    <property type="protein sequence ID" value="AKA73484.1"/>
    <property type="molecule type" value="Genomic_DNA"/>
</dbReference>
<dbReference type="Proteomes" id="UP000278715">
    <property type="component" value="Chromosome"/>
</dbReference>
<evidence type="ECO:0000256" key="8">
    <source>
        <dbReference type="ARBA" id="ARBA00023154"/>
    </source>
</evidence>
<evidence type="ECO:0000313" key="32">
    <source>
        <dbReference type="Proteomes" id="UP000278715"/>
    </source>
</evidence>
<evidence type="ECO:0000313" key="18">
    <source>
        <dbReference type="EMBL" id="AZF78423.1"/>
    </source>
</evidence>
<dbReference type="EMBL" id="CP033238">
    <property type="protein sequence ID" value="AZF75816.1"/>
    <property type="molecule type" value="Genomic_DNA"/>
</dbReference>
<evidence type="ECO:0000313" key="31">
    <source>
        <dbReference type="Proteomes" id="UP000275843"/>
    </source>
</evidence>
<dbReference type="EMBL" id="CP033235">
    <property type="protein sequence ID" value="AZF67951.1"/>
    <property type="molecule type" value="Genomic_DNA"/>
</dbReference>
<dbReference type="OrthoDB" id="6816at2157"/>
<comment type="subcellular location">
    <subcellularLocation>
        <location evidence="9">Cytoplasm</location>
    </subcellularLocation>
</comment>
<feature type="binding site" evidence="9">
    <location>
        <position position="62"/>
    </location>
    <ligand>
        <name>substrate</name>
    </ligand>
</feature>
<dbReference type="PIRSF" id="PIRSF000728">
    <property type="entry name" value="NAGK"/>
    <property type="match status" value="1"/>
</dbReference>
<dbReference type="CDD" id="cd04251">
    <property type="entry name" value="AAK_NAGK-UC"/>
    <property type="match status" value="1"/>
</dbReference>
<dbReference type="EMBL" id="LT549890">
    <property type="protein sequence ID" value="SAI83696.1"/>
    <property type="molecule type" value="Genomic_DNA"/>
</dbReference>
<dbReference type="Proteomes" id="UP000275843">
    <property type="component" value="Chromosome"/>
</dbReference>
<evidence type="ECO:0000313" key="17">
    <source>
        <dbReference type="EMBL" id="AZF75816.1"/>
    </source>
</evidence>
<dbReference type="NCBIfam" id="NF010662">
    <property type="entry name" value="PRK14058.1-4"/>
    <property type="match status" value="1"/>
</dbReference>
<dbReference type="EMBL" id="CP011057">
    <property type="protein sequence ID" value="AKA78874.1"/>
    <property type="molecule type" value="Genomic_DNA"/>
</dbReference>
<dbReference type="Proteomes" id="UP000076770">
    <property type="component" value="Chromosome i"/>
</dbReference>
<evidence type="ECO:0000313" key="33">
    <source>
        <dbReference type="Proteomes" id="UP000282269"/>
    </source>
</evidence>
<feature type="domain" description="Aspartate/glutamate/uridylate kinase" evidence="10">
    <location>
        <begin position="1"/>
        <end position="242"/>
    </location>
</feature>
<keyword evidence="4 9" id="KW-0808">Transferase</keyword>
<evidence type="ECO:0000313" key="25">
    <source>
        <dbReference type="Proteomes" id="UP000033106"/>
    </source>
</evidence>
<dbReference type="Gene3D" id="3.40.1160.10">
    <property type="entry name" value="Acetylglutamate kinase-like"/>
    <property type="match status" value="1"/>
</dbReference>
<evidence type="ECO:0000313" key="21">
    <source>
        <dbReference type="EMBL" id="QPG50471.1"/>
    </source>
</evidence>
<reference evidence="23 24" key="1">
    <citation type="journal article" date="2015" name="Genome Announc.">
        <title>Complete Genome Sequence of Sulfolobus solfataricus Strain 98/2 and Evolved Derivatives.</title>
        <authorList>
            <person name="McCarthy S."/>
            <person name="Gradnigo J."/>
            <person name="Johnson T."/>
            <person name="Payne S."/>
            <person name="Lipzen A."/>
            <person name="Martin J."/>
            <person name="Schackwitz W."/>
            <person name="Moriyama E."/>
            <person name="Blum P."/>
        </authorList>
    </citation>
    <scope>NUCLEOTIDE SEQUENCE [LARGE SCALE GENOMIC DNA]</scope>
    <source>
        <strain evidence="23">98/2 SULC</strain>
        <strain evidence="11">SARC-B</strain>
        <strain evidence="12">SARC-C</strain>
        <strain evidence="13 25">SULA</strain>
        <strain evidence="24">SULB</strain>
    </source>
</reference>
<dbReference type="EC" id="2.7.2.17" evidence="9"/>
<dbReference type="Proteomes" id="UP000282269">
    <property type="component" value="Chromosome"/>
</dbReference>